<sequence length="104" mass="11600">MTTFKTTELHHQLEINGYKEYRISPNVDTFNPDGSAFIIAADNNIICTYDTATKLWSFKDTRHSSLAVNQMSMNGKETTEADLGMVCITHGYGIQDHPAIGDND</sequence>
<evidence type="ECO:0000313" key="2">
    <source>
        <dbReference type="Proteomes" id="UP000600307"/>
    </source>
</evidence>
<evidence type="ECO:0000313" key="1">
    <source>
        <dbReference type="EMBL" id="MBF7955519.1"/>
    </source>
</evidence>
<organism evidence="1 2">
    <name type="scientific">Rahnella victoriana</name>
    <dbReference type="NCBI Taxonomy" id="1510570"/>
    <lineage>
        <taxon>Bacteria</taxon>
        <taxon>Pseudomonadati</taxon>
        <taxon>Pseudomonadota</taxon>
        <taxon>Gammaproteobacteria</taxon>
        <taxon>Enterobacterales</taxon>
        <taxon>Yersiniaceae</taxon>
        <taxon>Rahnella</taxon>
    </lineage>
</organism>
<protein>
    <submittedName>
        <fullName evidence="1">Uncharacterized protein</fullName>
    </submittedName>
</protein>
<gene>
    <name evidence="1" type="ORF">IV431_08165</name>
</gene>
<accession>A0ABS0DNQ1</accession>
<dbReference type="EMBL" id="JADOBH010000001">
    <property type="protein sequence ID" value="MBF7955519.1"/>
    <property type="molecule type" value="Genomic_DNA"/>
</dbReference>
<name>A0ABS0DNQ1_9GAMM</name>
<keyword evidence="2" id="KW-1185">Reference proteome</keyword>
<comment type="caution">
    <text evidence="1">The sequence shown here is derived from an EMBL/GenBank/DDBJ whole genome shotgun (WGS) entry which is preliminary data.</text>
</comment>
<dbReference type="RefSeq" id="WP_195816993.1">
    <property type="nucleotide sequence ID" value="NZ_JADOBH010000001.1"/>
</dbReference>
<dbReference type="Proteomes" id="UP000600307">
    <property type="component" value="Unassembled WGS sequence"/>
</dbReference>
<reference evidence="1 2" key="1">
    <citation type="submission" date="2020-11" db="EMBL/GenBank/DDBJ databases">
        <title>Taxonomic investigation of Rahnella spp.</title>
        <authorList>
            <person name="Lee S.D."/>
        </authorList>
    </citation>
    <scope>NUCLEOTIDE SEQUENCE [LARGE SCALE GENOMIC DNA]</scope>
    <source>
        <strain evidence="1 2">SAP-10</strain>
    </source>
</reference>
<proteinExistence type="predicted"/>